<proteinExistence type="predicted"/>
<evidence type="ECO:0000259" key="11">
    <source>
        <dbReference type="PROSITE" id="PS50994"/>
    </source>
</evidence>
<keyword evidence="9" id="KW-0233">DNA recombination</keyword>
<evidence type="ECO:0000256" key="4">
    <source>
        <dbReference type="ARBA" id="ARBA00022801"/>
    </source>
</evidence>
<dbReference type="AlphaFoldDB" id="A0AAW1IZU7"/>
<dbReference type="PANTHER" id="PTHR42648:SF11">
    <property type="entry name" value="TRANSPOSON TY4-P GAG-POL POLYPROTEIN"/>
    <property type="match status" value="1"/>
</dbReference>
<dbReference type="GO" id="GO:0003676">
    <property type="term" value="F:nucleic acid binding"/>
    <property type="evidence" value="ECO:0007669"/>
    <property type="project" value="InterPro"/>
</dbReference>
<evidence type="ECO:0000256" key="2">
    <source>
        <dbReference type="ARBA" id="ARBA00022723"/>
    </source>
</evidence>
<protein>
    <submittedName>
        <fullName evidence="12">Integrase core domain</fullName>
    </submittedName>
</protein>
<keyword evidence="2" id="KW-0479">Metal-binding</keyword>
<dbReference type="InterPro" id="IPR036397">
    <property type="entry name" value="RNaseH_sf"/>
</dbReference>
<keyword evidence="8" id="KW-0808">Transferase</keyword>
<keyword evidence="4" id="KW-0378">Hydrolase</keyword>
<keyword evidence="1" id="KW-0540">Nuclease</keyword>
<dbReference type="GO" id="GO:0003887">
    <property type="term" value="F:DNA-directed DNA polymerase activity"/>
    <property type="evidence" value="ECO:0007669"/>
    <property type="project" value="UniProtKB-KW"/>
</dbReference>
<dbReference type="InterPro" id="IPR012337">
    <property type="entry name" value="RNaseH-like_sf"/>
</dbReference>
<organism evidence="12 13">
    <name type="scientific">Popillia japonica</name>
    <name type="common">Japanese beetle</name>
    <dbReference type="NCBI Taxonomy" id="7064"/>
    <lineage>
        <taxon>Eukaryota</taxon>
        <taxon>Metazoa</taxon>
        <taxon>Ecdysozoa</taxon>
        <taxon>Arthropoda</taxon>
        <taxon>Hexapoda</taxon>
        <taxon>Insecta</taxon>
        <taxon>Pterygota</taxon>
        <taxon>Neoptera</taxon>
        <taxon>Endopterygota</taxon>
        <taxon>Coleoptera</taxon>
        <taxon>Polyphaga</taxon>
        <taxon>Scarabaeiformia</taxon>
        <taxon>Scarabaeidae</taxon>
        <taxon>Rutelinae</taxon>
        <taxon>Popillia</taxon>
    </lineage>
</organism>
<comment type="caution">
    <text evidence="12">The sequence shown here is derived from an EMBL/GenBank/DDBJ whole genome shotgun (WGS) entry which is preliminary data.</text>
</comment>
<reference evidence="12 13" key="1">
    <citation type="journal article" date="2024" name="BMC Genomics">
        <title>De novo assembly and annotation of Popillia japonica's genome with initial clues to its potential as an invasive pest.</title>
        <authorList>
            <person name="Cucini C."/>
            <person name="Boschi S."/>
            <person name="Funari R."/>
            <person name="Cardaioli E."/>
            <person name="Iannotti N."/>
            <person name="Marturano G."/>
            <person name="Paoli F."/>
            <person name="Bruttini M."/>
            <person name="Carapelli A."/>
            <person name="Frati F."/>
            <person name="Nardi F."/>
        </authorList>
    </citation>
    <scope>NUCLEOTIDE SEQUENCE [LARGE SCALE GENOMIC DNA]</scope>
    <source>
        <strain evidence="12">DMR45628</strain>
    </source>
</reference>
<dbReference type="Gene3D" id="3.30.420.10">
    <property type="entry name" value="Ribonuclease H-like superfamily/Ribonuclease H"/>
    <property type="match status" value="1"/>
</dbReference>
<keyword evidence="13" id="KW-1185">Reference proteome</keyword>
<keyword evidence="5" id="KW-0460">Magnesium</keyword>
<evidence type="ECO:0000313" key="12">
    <source>
        <dbReference type="EMBL" id="KAK9695973.1"/>
    </source>
</evidence>
<feature type="domain" description="Integrase catalytic" evidence="11">
    <location>
        <begin position="65"/>
        <end position="187"/>
    </location>
</feature>
<dbReference type="InterPro" id="IPR039537">
    <property type="entry name" value="Retrotran_Ty1/copia-like"/>
</dbReference>
<evidence type="ECO:0000256" key="7">
    <source>
        <dbReference type="ARBA" id="ARBA00022918"/>
    </source>
</evidence>
<keyword evidence="7" id="KW-0695">RNA-directed DNA polymerase</keyword>
<dbReference type="GO" id="GO:0016787">
    <property type="term" value="F:hydrolase activity"/>
    <property type="evidence" value="ECO:0007669"/>
    <property type="project" value="UniProtKB-KW"/>
</dbReference>
<evidence type="ECO:0000256" key="6">
    <source>
        <dbReference type="ARBA" id="ARBA00022908"/>
    </source>
</evidence>
<dbReference type="GO" id="GO:0046872">
    <property type="term" value="F:metal ion binding"/>
    <property type="evidence" value="ECO:0007669"/>
    <property type="project" value="UniProtKB-KW"/>
</dbReference>
<dbReference type="Pfam" id="PF00665">
    <property type="entry name" value="rve"/>
    <property type="match status" value="1"/>
</dbReference>
<dbReference type="GO" id="GO:0004519">
    <property type="term" value="F:endonuclease activity"/>
    <property type="evidence" value="ECO:0007669"/>
    <property type="project" value="UniProtKB-KW"/>
</dbReference>
<dbReference type="EMBL" id="JASPKY010000465">
    <property type="protein sequence ID" value="KAK9695973.1"/>
    <property type="molecule type" value="Genomic_DNA"/>
</dbReference>
<keyword evidence="10" id="KW-0175">Coiled coil</keyword>
<sequence>MVYTYVLNLDSIIEKNENCHAIIDEQIWHKRLGHAGKDALTQLGLNMSGKICPTCVEGKAIRSSFAINPKRATKIGELIHSDICGPITPCTIDGGRYFQVILDDYSHFVVVKVLKNKNEAESNLKDYLAELERQQNVKVKCFRLDNGGEFSSNNFQQFCRQNGIRLEYSMPYSPKMNGRSEIFGAKH</sequence>
<dbReference type="GO" id="GO:0003964">
    <property type="term" value="F:RNA-directed DNA polymerase activity"/>
    <property type="evidence" value="ECO:0007669"/>
    <property type="project" value="UniProtKB-KW"/>
</dbReference>
<dbReference type="GO" id="GO:0015074">
    <property type="term" value="P:DNA integration"/>
    <property type="evidence" value="ECO:0007669"/>
    <property type="project" value="UniProtKB-KW"/>
</dbReference>
<evidence type="ECO:0000313" key="13">
    <source>
        <dbReference type="Proteomes" id="UP001458880"/>
    </source>
</evidence>
<dbReference type="InterPro" id="IPR001584">
    <property type="entry name" value="Integrase_cat-core"/>
</dbReference>
<dbReference type="GO" id="GO:0006310">
    <property type="term" value="P:DNA recombination"/>
    <property type="evidence" value="ECO:0007669"/>
    <property type="project" value="UniProtKB-KW"/>
</dbReference>
<evidence type="ECO:0000256" key="3">
    <source>
        <dbReference type="ARBA" id="ARBA00022759"/>
    </source>
</evidence>
<keyword evidence="8" id="KW-0548">Nucleotidyltransferase</keyword>
<name>A0AAW1IZU7_POPJA</name>
<dbReference type="PROSITE" id="PS50994">
    <property type="entry name" value="INTEGRASE"/>
    <property type="match status" value="1"/>
</dbReference>
<keyword evidence="8" id="KW-0239">DNA-directed DNA polymerase</keyword>
<accession>A0AAW1IZU7</accession>
<evidence type="ECO:0000256" key="8">
    <source>
        <dbReference type="ARBA" id="ARBA00022932"/>
    </source>
</evidence>
<keyword evidence="6" id="KW-0229">DNA integration</keyword>
<evidence type="ECO:0000256" key="9">
    <source>
        <dbReference type="ARBA" id="ARBA00023172"/>
    </source>
</evidence>
<feature type="coiled-coil region" evidence="10">
    <location>
        <begin position="110"/>
        <end position="137"/>
    </location>
</feature>
<evidence type="ECO:0000256" key="5">
    <source>
        <dbReference type="ARBA" id="ARBA00022842"/>
    </source>
</evidence>
<evidence type="ECO:0000256" key="10">
    <source>
        <dbReference type="SAM" id="Coils"/>
    </source>
</evidence>
<dbReference type="SUPFAM" id="SSF53098">
    <property type="entry name" value="Ribonuclease H-like"/>
    <property type="match status" value="1"/>
</dbReference>
<dbReference type="PANTHER" id="PTHR42648">
    <property type="entry name" value="TRANSPOSASE, PUTATIVE-RELATED"/>
    <property type="match status" value="1"/>
</dbReference>
<dbReference type="Proteomes" id="UP001458880">
    <property type="component" value="Unassembled WGS sequence"/>
</dbReference>
<keyword evidence="3" id="KW-0255">Endonuclease</keyword>
<evidence type="ECO:0000256" key="1">
    <source>
        <dbReference type="ARBA" id="ARBA00022722"/>
    </source>
</evidence>
<gene>
    <name evidence="12" type="ORF">QE152_g32219</name>
</gene>